<evidence type="ECO:0008006" key="9">
    <source>
        <dbReference type="Google" id="ProtNLM"/>
    </source>
</evidence>
<feature type="transmembrane region" description="Helical" evidence="6">
    <location>
        <begin position="303"/>
        <end position="321"/>
    </location>
</feature>
<evidence type="ECO:0000256" key="1">
    <source>
        <dbReference type="ARBA" id="ARBA00004651"/>
    </source>
</evidence>
<dbReference type="RefSeq" id="WP_024268099.1">
    <property type="nucleotide sequence ID" value="NC_023035.1"/>
</dbReference>
<evidence type="ECO:0000256" key="6">
    <source>
        <dbReference type="SAM" id="Phobius"/>
    </source>
</evidence>
<dbReference type="AlphaFoldDB" id="V5WJ35"/>
<keyword evidence="8" id="KW-1185">Reference proteome</keyword>
<dbReference type="STRING" id="1307761.L21SP2_1806"/>
<protein>
    <recommendedName>
        <fullName evidence="9">Permease YjgP/YjgQ family protein</fullName>
    </recommendedName>
</protein>
<name>V5WJ35_9SPIO</name>
<keyword evidence="3 6" id="KW-0812">Transmembrane</keyword>
<dbReference type="KEGG" id="slr:L21SP2_1806"/>
<dbReference type="Proteomes" id="UP000018680">
    <property type="component" value="Chromosome"/>
</dbReference>
<evidence type="ECO:0000256" key="2">
    <source>
        <dbReference type="ARBA" id="ARBA00022475"/>
    </source>
</evidence>
<evidence type="ECO:0000256" key="4">
    <source>
        <dbReference type="ARBA" id="ARBA00022989"/>
    </source>
</evidence>
<evidence type="ECO:0000313" key="7">
    <source>
        <dbReference type="EMBL" id="AHC15181.1"/>
    </source>
</evidence>
<feature type="transmembrane region" description="Helical" evidence="6">
    <location>
        <begin position="333"/>
        <end position="355"/>
    </location>
</feature>
<dbReference type="Pfam" id="PF03739">
    <property type="entry name" value="LptF_LptG"/>
    <property type="match status" value="1"/>
</dbReference>
<dbReference type="HOGENOM" id="CLU_028799_3_2_12"/>
<evidence type="ECO:0000313" key="8">
    <source>
        <dbReference type="Proteomes" id="UP000018680"/>
    </source>
</evidence>
<feature type="transmembrane region" description="Helical" evidence="6">
    <location>
        <begin position="98"/>
        <end position="117"/>
    </location>
</feature>
<dbReference type="eggNOG" id="COG0795">
    <property type="taxonomic scope" value="Bacteria"/>
</dbReference>
<keyword evidence="5 6" id="KW-0472">Membrane</keyword>
<dbReference type="GO" id="GO:0043190">
    <property type="term" value="C:ATP-binding cassette (ABC) transporter complex"/>
    <property type="evidence" value="ECO:0007669"/>
    <property type="project" value="TreeGrafter"/>
</dbReference>
<organism evidence="7 8">
    <name type="scientific">Salinispira pacifica</name>
    <dbReference type="NCBI Taxonomy" id="1307761"/>
    <lineage>
        <taxon>Bacteria</taxon>
        <taxon>Pseudomonadati</taxon>
        <taxon>Spirochaetota</taxon>
        <taxon>Spirochaetia</taxon>
        <taxon>Spirochaetales</taxon>
        <taxon>Spirochaetaceae</taxon>
        <taxon>Salinispira</taxon>
    </lineage>
</organism>
<keyword evidence="2" id="KW-1003">Cell membrane</keyword>
<dbReference type="PANTHER" id="PTHR33529:SF6">
    <property type="entry name" value="YJGP_YJGQ FAMILY PERMEASE"/>
    <property type="match status" value="1"/>
</dbReference>
<dbReference type="InterPro" id="IPR005495">
    <property type="entry name" value="LptG/LptF_permease"/>
</dbReference>
<evidence type="ECO:0000256" key="3">
    <source>
        <dbReference type="ARBA" id="ARBA00022692"/>
    </source>
</evidence>
<accession>V5WJ35</accession>
<feature type="transmembrane region" description="Helical" evidence="6">
    <location>
        <begin position="55"/>
        <end position="78"/>
    </location>
</feature>
<evidence type="ECO:0000256" key="5">
    <source>
        <dbReference type="ARBA" id="ARBA00023136"/>
    </source>
</evidence>
<gene>
    <name evidence="7" type="ORF">L21SP2_1806</name>
</gene>
<dbReference type="PANTHER" id="PTHR33529">
    <property type="entry name" value="SLR0882 PROTEIN-RELATED"/>
    <property type="match status" value="1"/>
</dbReference>
<dbReference type="GO" id="GO:0015920">
    <property type="term" value="P:lipopolysaccharide transport"/>
    <property type="evidence" value="ECO:0007669"/>
    <property type="project" value="TreeGrafter"/>
</dbReference>
<dbReference type="EMBL" id="CP006939">
    <property type="protein sequence ID" value="AHC15181.1"/>
    <property type="molecule type" value="Genomic_DNA"/>
</dbReference>
<keyword evidence="4 6" id="KW-1133">Transmembrane helix</keyword>
<feature type="transmembrane region" description="Helical" evidence="6">
    <location>
        <begin position="12"/>
        <end position="34"/>
    </location>
</feature>
<sequence length="360" mass="41146">MRVLTRLLLRNFIPIFLGALAFFTILINASDLFVNIVRYIEREVPFFQILLVQWYYLPTCIVFSTPIALLFSVSYSMGTLYSNNELIAVFASGISLKRFILPLIIISAFISIGLFAFQDRFAIPMLREKEELSTSLLRNRPQNLNQANITIQTRGGEVIYRAGYYDHGKQRLDDVTIVRRNEEMLIHTQIRAEWAQWEDDGWVFHRATVLRRKEDEDGFEILDEARFSAPDFDLEPENFTNQFGEIDAMRISEARNYIQFLRESGFPYRKDLTRYHERFSFAFTPLIVTILSAAIGGSYKKNILAMSLLVSLGLSIVYYSIQMLSGLFASIGLIGSVTGAWAGTLITGLAAVYILSRAKT</sequence>
<comment type="subcellular location">
    <subcellularLocation>
        <location evidence="1">Cell membrane</location>
        <topology evidence="1">Multi-pass membrane protein</topology>
    </subcellularLocation>
</comment>
<reference evidence="7 8" key="1">
    <citation type="journal article" date="2015" name="Stand. Genomic Sci.">
        <title>Complete genome sequence and description of Salinispira pacifica gen. nov., sp. nov., a novel spirochaete isolated form a hypersaline microbial mat.</title>
        <authorList>
            <person name="Ben Hania W."/>
            <person name="Joseph M."/>
            <person name="Schumann P."/>
            <person name="Bunk B."/>
            <person name="Fiebig A."/>
            <person name="Sproer C."/>
            <person name="Klenk H.P."/>
            <person name="Fardeau M.L."/>
            <person name="Spring S."/>
        </authorList>
    </citation>
    <scope>NUCLEOTIDE SEQUENCE [LARGE SCALE GENOMIC DNA]</scope>
    <source>
        <strain evidence="7 8">L21-RPul-D2</strain>
    </source>
</reference>
<feature type="transmembrane region" description="Helical" evidence="6">
    <location>
        <begin position="279"/>
        <end position="297"/>
    </location>
</feature>
<proteinExistence type="predicted"/>